<keyword evidence="4" id="KW-0342">GTP-binding</keyword>
<keyword evidence="5" id="KW-0472">Membrane</keyword>
<dbReference type="PANTHER" id="PTHR43134:SF3">
    <property type="entry name" value="FLAGELLAR BIOSYNTHESIS PROTEIN FLHF"/>
    <property type="match status" value="1"/>
</dbReference>
<evidence type="ECO:0000256" key="1">
    <source>
        <dbReference type="ARBA" id="ARBA00004413"/>
    </source>
</evidence>
<comment type="caution">
    <text evidence="8">The sequence shown here is derived from an EMBL/GenBank/DDBJ whole genome shotgun (WGS) entry which is preliminary data.</text>
</comment>
<dbReference type="EMBL" id="JBHRYJ010000001">
    <property type="protein sequence ID" value="MFC3675141.1"/>
    <property type="molecule type" value="Genomic_DNA"/>
</dbReference>
<evidence type="ECO:0000259" key="7">
    <source>
        <dbReference type="SMART" id="SM00962"/>
    </source>
</evidence>
<comment type="similarity">
    <text evidence="2">Belongs to the GTP-binding SRP family.</text>
</comment>
<dbReference type="InterPro" id="IPR027417">
    <property type="entry name" value="P-loop_NTPase"/>
</dbReference>
<dbReference type="Gene3D" id="3.40.50.300">
    <property type="entry name" value="P-loop containing nucleotide triphosphate hydrolases"/>
    <property type="match status" value="1"/>
</dbReference>
<dbReference type="RefSeq" id="WP_379723145.1">
    <property type="nucleotide sequence ID" value="NZ_JBHRYJ010000001.1"/>
</dbReference>
<feature type="domain" description="SRP54-type proteins GTP-binding" evidence="7">
    <location>
        <begin position="140"/>
        <end position="329"/>
    </location>
</feature>
<keyword evidence="3" id="KW-0547">Nucleotide-binding</keyword>
<evidence type="ECO:0000256" key="5">
    <source>
        <dbReference type="ARBA" id="ARBA00023136"/>
    </source>
</evidence>
<dbReference type="InterPro" id="IPR000897">
    <property type="entry name" value="SRP54_GTPase_dom"/>
</dbReference>
<evidence type="ECO:0000256" key="2">
    <source>
        <dbReference type="ARBA" id="ARBA00008531"/>
    </source>
</evidence>
<gene>
    <name evidence="8" type="ORF">ACFOOQ_06285</name>
</gene>
<accession>A0ABV7VEB2</accession>
<evidence type="ECO:0000256" key="4">
    <source>
        <dbReference type="ARBA" id="ARBA00023134"/>
    </source>
</evidence>
<reference evidence="9" key="1">
    <citation type="journal article" date="2019" name="Int. J. Syst. Evol. Microbiol.">
        <title>The Global Catalogue of Microorganisms (GCM) 10K type strain sequencing project: providing services to taxonomists for standard genome sequencing and annotation.</title>
        <authorList>
            <consortium name="The Broad Institute Genomics Platform"/>
            <consortium name="The Broad Institute Genome Sequencing Center for Infectious Disease"/>
            <person name="Wu L."/>
            <person name="Ma J."/>
        </authorList>
    </citation>
    <scope>NUCLEOTIDE SEQUENCE [LARGE SCALE GENOMIC DNA]</scope>
    <source>
        <strain evidence="9">KCTC 42182</strain>
    </source>
</reference>
<protein>
    <recommendedName>
        <fullName evidence="7">SRP54-type proteins GTP-binding domain-containing protein</fullName>
    </recommendedName>
</protein>
<proteinExistence type="inferred from homology"/>
<keyword evidence="9" id="KW-1185">Reference proteome</keyword>
<dbReference type="SUPFAM" id="SSF52540">
    <property type="entry name" value="P-loop containing nucleoside triphosphate hydrolases"/>
    <property type="match status" value="1"/>
</dbReference>
<feature type="region of interest" description="Disordered" evidence="6">
    <location>
        <begin position="346"/>
        <end position="368"/>
    </location>
</feature>
<evidence type="ECO:0000256" key="3">
    <source>
        <dbReference type="ARBA" id="ARBA00022741"/>
    </source>
</evidence>
<organism evidence="8 9">
    <name type="scientific">Ferrovibrio xuzhouensis</name>
    <dbReference type="NCBI Taxonomy" id="1576914"/>
    <lineage>
        <taxon>Bacteria</taxon>
        <taxon>Pseudomonadati</taxon>
        <taxon>Pseudomonadota</taxon>
        <taxon>Alphaproteobacteria</taxon>
        <taxon>Rhodospirillales</taxon>
        <taxon>Rhodospirillaceae</taxon>
        <taxon>Ferrovibrio</taxon>
    </lineage>
</organism>
<dbReference type="Pfam" id="PF00448">
    <property type="entry name" value="SRP54"/>
    <property type="match status" value="1"/>
</dbReference>
<name>A0ABV7VEB2_9PROT</name>
<evidence type="ECO:0000313" key="9">
    <source>
        <dbReference type="Proteomes" id="UP001595711"/>
    </source>
</evidence>
<comment type="subcellular location">
    <subcellularLocation>
        <location evidence="1">Cell membrane</location>
        <topology evidence="1">Peripheral membrane protein</topology>
        <orientation evidence="1">Cytoplasmic side</orientation>
    </subcellularLocation>
</comment>
<sequence length="368" mass="38359">MRMKTFQAATMNEAMSLVRDALGNEAIIVSTYTHRDGGGVEITAAVEQRVDEDFATEEAQNLRYGSGNGRLFVPDEDFGELDPAELGALIGDSLSWHGIPARIAERLMQAALRVGLDDAVGALAEALDESYRFPGLSGDNRPVILIGPPGSGKSIATAKIAARCVMERRPVHVISTDSSRAAAGEQLAALCRVMSAPFIETADPRELAYAVNAAPADAKLVVDTAGINLHAATERRALKALIEASGAEPVMVLAAGTDAMEAGELAAQAVSLGARRFIATRLDAARRLGALIAAAELGGLAFADAGASPYVGRGFERLDALALAHRLLADPDAAVAEDPVTELNPFAAAQRGAPKPAVSRSPSFRAAE</sequence>
<dbReference type="SMART" id="SM00962">
    <property type="entry name" value="SRP54"/>
    <property type="match status" value="1"/>
</dbReference>
<evidence type="ECO:0000256" key="6">
    <source>
        <dbReference type="SAM" id="MobiDB-lite"/>
    </source>
</evidence>
<evidence type="ECO:0000313" key="8">
    <source>
        <dbReference type="EMBL" id="MFC3675141.1"/>
    </source>
</evidence>
<dbReference type="PANTHER" id="PTHR43134">
    <property type="entry name" value="SIGNAL RECOGNITION PARTICLE RECEPTOR SUBUNIT ALPHA"/>
    <property type="match status" value="1"/>
</dbReference>
<dbReference type="Proteomes" id="UP001595711">
    <property type="component" value="Unassembled WGS sequence"/>
</dbReference>